<dbReference type="PANTHER" id="PTHR44154">
    <property type="entry name" value="QUINONE OXIDOREDUCTASE"/>
    <property type="match status" value="1"/>
</dbReference>
<dbReference type="InterPro" id="IPR013154">
    <property type="entry name" value="ADH-like_N"/>
</dbReference>
<dbReference type="InterPro" id="IPR011032">
    <property type="entry name" value="GroES-like_sf"/>
</dbReference>
<reference evidence="3 4" key="1">
    <citation type="journal article" date="2014" name="Int. J. Syst. Evol. Microbiol.">
        <title>Complete genome sequence of Corynebacterium casei LMG S-19264T (=DSM 44701T), isolated from a smear-ripened cheese.</title>
        <authorList>
            <consortium name="US DOE Joint Genome Institute (JGI-PGF)"/>
            <person name="Walter F."/>
            <person name="Albersmeier A."/>
            <person name="Kalinowski J."/>
            <person name="Ruckert C."/>
        </authorList>
    </citation>
    <scope>NUCLEOTIDE SEQUENCE [LARGE SCALE GENOMIC DNA]</scope>
    <source>
        <strain evidence="3 4">IBRC-M 10912</strain>
    </source>
</reference>
<gene>
    <name evidence="3" type="ORF">ACFOZ7_16025</name>
</gene>
<dbReference type="GO" id="GO:0030554">
    <property type="term" value="F:adenyl nucleotide binding"/>
    <property type="evidence" value="ECO:0007669"/>
    <property type="project" value="UniProtKB-ARBA"/>
</dbReference>
<sequence>MDAVRYYEFGDESEMTLETVERPEPGDGEVLVEIEAIGVNPVDAKLREGALPQKQSLPQTMGTDLAGRVVRVDQDVDAFDPDDRVYGTGFGWNDPGTYAEFAAVPADRLAEIPDGVTFADAAAASLVGATAWQALVDQGDITVGDTCLIHGGTGGVGHIAVQLAVAAGCRVVATARAGEPIDTVERLGAVGVDYRSDNLAEDLQDALDGQIADVILETHAHANLAADVHVAGRGSTVAIIGTGDPVVLSPTEALDAMLNRVDLRFSSIMSSPEIHQQALSRLAKLLNTGDVNPIIAETYPLEDAGAALVHAQTANNVGKVVIDV</sequence>
<dbReference type="GO" id="GO:0044281">
    <property type="term" value="P:small molecule metabolic process"/>
    <property type="evidence" value="ECO:0007669"/>
    <property type="project" value="UniProtKB-ARBA"/>
</dbReference>
<accession>A0ABD5P299</accession>
<dbReference type="Pfam" id="PF08240">
    <property type="entry name" value="ADH_N"/>
    <property type="match status" value="1"/>
</dbReference>
<dbReference type="GO" id="GO:0016616">
    <property type="term" value="F:oxidoreductase activity, acting on the CH-OH group of donors, NAD or NADP as acceptor"/>
    <property type="evidence" value="ECO:0007669"/>
    <property type="project" value="UniProtKB-ARBA"/>
</dbReference>
<dbReference type="AlphaFoldDB" id="A0ABD5P299"/>
<dbReference type="Proteomes" id="UP001595821">
    <property type="component" value="Unassembled WGS sequence"/>
</dbReference>
<dbReference type="Gene3D" id="3.40.50.720">
    <property type="entry name" value="NAD(P)-binding Rossmann-like Domain"/>
    <property type="match status" value="1"/>
</dbReference>
<dbReference type="EMBL" id="JBHSDJ010000122">
    <property type="protein sequence ID" value="MFC4248421.1"/>
    <property type="molecule type" value="Genomic_DNA"/>
</dbReference>
<dbReference type="SUPFAM" id="SSF51735">
    <property type="entry name" value="NAD(P)-binding Rossmann-fold domains"/>
    <property type="match status" value="1"/>
</dbReference>
<evidence type="ECO:0000313" key="4">
    <source>
        <dbReference type="Proteomes" id="UP001595821"/>
    </source>
</evidence>
<dbReference type="CDD" id="cd08253">
    <property type="entry name" value="zeta_crystallin"/>
    <property type="match status" value="1"/>
</dbReference>
<dbReference type="GO" id="GO:0043168">
    <property type="term" value="F:anion binding"/>
    <property type="evidence" value="ECO:0007669"/>
    <property type="project" value="UniProtKB-ARBA"/>
</dbReference>
<evidence type="ECO:0000259" key="2">
    <source>
        <dbReference type="SMART" id="SM00829"/>
    </source>
</evidence>
<keyword evidence="1" id="KW-0521">NADP</keyword>
<dbReference type="GeneID" id="71852919"/>
<dbReference type="InterPro" id="IPR036291">
    <property type="entry name" value="NAD(P)-bd_dom_sf"/>
</dbReference>
<comment type="caution">
    <text evidence="3">The sequence shown here is derived from an EMBL/GenBank/DDBJ whole genome shotgun (WGS) entry which is preliminary data.</text>
</comment>
<dbReference type="SMART" id="SM00829">
    <property type="entry name" value="PKS_ER"/>
    <property type="match status" value="1"/>
</dbReference>
<dbReference type="Gene3D" id="3.90.180.10">
    <property type="entry name" value="Medium-chain alcohol dehydrogenases, catalytic domain"/>
    <property type="match status" value="1"/>
</dbReference>
<dbReference type="InterPro" id="IPR020843">
    <property type="entry name" value="ER"/>
</dbReference>
<proteinExistence type="predicted"/>
<protein>
    <submittedName>
        <fullName evidence="3">Zinc-binding alcohol dehydrogenase family protein</fullName>
    </submittedName>
</protein>
<dbReference type="PANTHER" id="PTHR44154:SF1">
    <property type="entry name" value="QUINONE OXIDOREDUCTASE"/>
    <property type="match status" value="1"/>
</dbReference>
<organism evidence="3 4">
    <name type="scientific">Natribaculum luteum</name>
    <dbReference type="NCBI Taxonomy" id="1586232"/>
    <lineage>
        <taxon>Archaea</taxon>
        <taxon>Methanobacteriati</taxon>
        <taxon>Methanobacteriota</taxon>
        <taxon>Stenosarchaea group</taxon>
        <taxon>Halobacteria</taxon>
        <taxon>Halobacteriales</taxon>
        <taxon>Natrialbaceae</taxon>
        <taxon>Natribaculum</taxon>
    </lineage>
</organism>
<feature type="domain" description="Enoyl reductase (ER)" evidence="2">
    <location>
        <begin position="10"/>
        <end position="322"/>
    </location>
</feature>
<dbReference type="SUPFAM" id="SSF50129">
    <property type="entry name" value="GroES-like"/>
    <property type="match status" value="1"/>
</dbReference>
<evidence type="ECO:0000313" key="3">
    <source>
        <dbReference type="EMBL" id="MFC4248421.1"/>
    </source>
</evidence>
<dbReference type="InterPro" id="IPR051603">
    <property type="entry name" value="Zinc-ADH_QOR/CCCR"/>
</dbReference>
<dbReference type="Pfam" id="PF00107">
    <property type="entry name" value="ADH_zinc_N"/>
    <property type="match status" value="1"/>
</dbReference>
<name>A0ABD5P299_9EURY</name>
<dbReference type="InterPro" id="IPR013149">
    <property type="entry name" value="ADH-like_C"/>
</dbReference>
<evidence type="ECO:0000256" key="1">
    <source>
        <dbReference type="ARBA" id="ARBA00022857"/>
    </source>
</evidence>
<dbReference type="RefSeq" id="WP_246972265.1">
    <property type="nucleotide sequence ID" value="NZ_CP095397.1"/>
</dbReference>